<dbReference type="AlphaFoldDB" id="A0A1Y6K0P5"/>
<evidence type="ECO:0000313" key="2">
    <source>
        <dbReference type="Proteomes" id="UP000195514"/>
    </source>
</evidence>
<dbReference type="EMBL" id="LT859958">
    <property type="protein sequence ID" value="SMX53211.1"/>
    <property type="molecule type" value="Genomic_DNA"/>
</dbReference>
<dbReference type="OrthoDB" id="154348at2"/>
<keyword evidence="2" id="KW-1185">Reference proteome</keyword>
<dbReference type="RefSeq" id="WP_087861163.1">
    <property type="nucleotide sequence ID" value="NZ_LT859958.1"/>
</dbReference>
<dbReference type="Proteomes" id="UP000195514">
    <property type="component" value="Chromosome I"/>
</dbReference>
<accession>A0A1Y6K0P5</accession>
<gene>
    <name evidence="1" type="ORF">CFX1CAM_0145</name>
</gene>
<name>A0A1Y6K0P5_9CHLR</name>
<reference evidence="2" key="1">
    <citation type="submission" date="2017-05" db="EMBL/GenBank/DDBJ databases">
        <authorList>
            <person name="Kirkegaard R."/>
            <person name="Mcilroy J S."/>
        </authorList>
    </citation>
    <scope>NUCLEOTIDE SEQUENCE [LARGE SCALE GENOMIC DNA]</scope>
</reference>
<sequence>MRITKNFLHKAALDTVKLRTRSEPDLHAAYLTGSLLSDDPLLGGTTDIDLVLVHKFLAPVARETLALTPEVSLDILHKTTSDFEPARQLRQNALIGYPLTFYHIILYDSDHWLEFIQSTVSAEFHRADHVLARVNPLLHSAREIWRTLNEQPPEKYLDWLDLYLDALSLSTNALAGLIGPPLTTRRFMITLDQRLQDLGTPDIYAALFGLLGCSEEIEIKHKAWIDAFEGDLAYLSNTTDAPPHLGACRQAYYVSSIKSLAHGKTPAYMVWPLLRTWLDIHLSLSQTSPGFDVWHDFLKTLNFSESVCQAKNRALDSFLDRIEILIESWTNTYGF</sequence>
<organism evidence="1 2">
    <name type="scientific">Candidatus Brevifilum fermentans</name>
    <dbReference type="NCBI Taxonomy" id="1986204"/>
    <lineage>
        <taxon>Bacteria</taxon>
        <taxon>Bacillati</taxon>
        <taxon>Chloroflexota</taxon>
        <taxon>Anaerolineae</taxon>
        <taxon>Anaerolineales</taxon>
        <taxon>Anaerolineaceae</taxon>
        <taxon>Candidatus Brevifilum</taxon>
    </lineage>
</organism>
<evidence type="ECO:0000313" key="1">
    <source>
        <dbReference type="EMBL" id="SMX53211.1"/>
    </source>
</evidence>
<proteinExistence type="predicted"/>
<dbReference type="KEGG" id="abat:CFX1CAM_0145"/>
<protein>
    <submittedName>
        <fullName evidence="1">Uncharacterized protein</fullName>
    </submittedName>
</protein>